<dbReference type="InterPro" id="IPR036770">
    <property type="entry name" value="Ankyrin_rpt-contain_sf"/>
</dbReference>
<dbReference type="EMBL" id="QYYH01000011">
    <property type="protein sequence ID" value="RJY18967.1"/>
    <property type="molecule type" value="Genomic_DNA"/>
</dbReference>
<dbReference type="PROSITE" id="PS50297">
    <property type="entry name" value="ANK_REP_REGION"/>
    <property type="match status" value="2"/>
</dbReference>
<dbReference type="Pfam" id="PF12796">
    <property type="entry name" value="Ank_2"/>
    <property type="match status" value="1"/>
</dbReference>
<feature type="repeat" description="ANK" evidence="3">
    <location>
        <begin position="599"/>
        <end position="631"/>
    </location>
</feature>
<dbReference type="RefSeq" id="WP_121852120.1">
    <property type="nucleotide sequence ID" value="NZ_CP037952.1"/>
</dbReference>
<dbReference type="SUPFAM" id="SSF48403">
    <property type="entry name" value="Ankyrin repeat"/>
    <property type="match status" value="2"/>
</dbReference>
<keyword evidence="1" id="KW-0677">Repeat</keyword>
<accession>A0A3A6U0U5</accession>
<sequence>MATPPATSSSAIHSYSQQYEYEDVGEVETLDEPLENCRKTVYVGQHTQKGAVKIRSESISSESVKQDGKTGGIGFITASKTQEGGFIEFDNTTQGVENLIISAKKVAQDAEKPELEAAIDTIKLDVDNKRLRCEVIPTERPFGLLQDIAEQITQLLEDETISQEVKLIAVKQLASNKTEFSASSSYRAMHTLEAERTELLAVIQKIQATTVKELADAFIDKNPCMLQTPTQGQVRSKEDVSQALVDLVAADIGIEATAEPKYKSTAEAALKFNVSESLLTEFYQMAHVVTTPAVVCQKIVLELEAALLPHVAQTNLAENDVNEHVGLADAIEKYELLTGLKVFSEPNPSVNVQKLHDNAAVDVAGFMNSKLCGVAGEQSTTVSLYIRWGVRAMDRIMTVGAFKYFADSDDHNDQVLGPITPKYLETCDFNDDIDSPMLAVALQAIDQTTDWTELLTFERRIKEDQSSNTQFPPAIRTLLLHRIDKQLVAIGQTVPLDDFIEQNSTISNIEQVAAKVSNADQALKILNRAYNIGANPSAVINALPTEIVSILDTEQIKDLSSQVKRVLVQFAIEKNELRLMEQLLNPCVNLNLNLKLHGTGFTPLYLAVKFNRSEIVNRLLEVKDRIEMVEEYHNNPSTLYHLCILEKNNGLLKQLIVQYVIDPNVVVERFGINKLRCPAIYLAAQEGNTQVVKMLLKEVDINVKLTNEEHYNALHAAARNGHAEIVTLLLPYWTPEELRAMNSDAAVPGPLKLASEHPSVTKLINDKMPGFFNLSSKSSKPIQKAGFVSQAGQHDYQSMSLWSRNKHVYTSIKTCDSEFTERLLDAGADILWKQDPEDLNCDNAFDTLIVWGGYIPLVKTASRFDTGIKDTEGNAKLSKEDKVRLKGVGDAIFAKLPQTDHGKVLKFDHFSHLMERLSDETVSALFSSIMSSAQSFEELMQISEKLEEFKGSTKYQVLKAAFFRNAQQYLSESRANRNSMIAHINHSQDPISLRKFLKISDDQKITRAIFERLKDLAELKREDFTENCSLDHIASLGADFLLQYGSVLPEILERVIVEDHPVGLTVLLDAHLDIDMELLNSGITPLEMACKSGCKHTAAILTKALSDNLKTAERTTALLGLAAKGGHIEIMRDLMWKFDIDPQKPVLIMGNEYLSPIQCAVKANQLEAAKLLLNESFLDTTDGPVSQRSLDNPINQAIMYRNKAMLTLLCSKHAVPLASLKLMSPLTSEMKSVKELTKEAIEMHETKIGTLRKTTSEAGKKFTAFVSLLSKQAPRQEESLSSEYADVAKLPVKSYCDDAMNPKNYSLRVRNQMLAKALAAQKRDAVDKLKANGAYDIAA</sequence>
<keyword evidence="5" id="KW-1185">Reference proteome</keyword>
<evidence type="ECO:0000256" key="3">
    <source>
        <dbReference type="PROSITE-ProRule" id="PRU00023"/>
    </source>
</evidence>
<dbReference type="Gene3D" id="1.25.40.20">
    <property type="entry name" value="Ankyrin repeat-containing domain"/>
    <property type="match status" value="2"/>
</dbReference>
<dbReference type="Proteomes" id="UP000273022">
    <property type="component" value="Unassembled WGS sequence"/>
</dbReference>
<dbReference type="SMART" id="SM00248">
    <property type="entry name" value="ANK"/>
    <property type="match status" value="9"/>
</dbReference>
<gene>
    <name evidence="4" type="ORF">D5R81_02735</name>
</gene>
<organism evidence="4 5">
    <name type="scientific">Parashewanella spongiae</name>
    <dbReference type="NCBI Taxonomy" id="342950"/>
    <lineage>
        <taxon>Bacteria</taxon>
        <taxon>Pseudomonadati</taxon>
        <taxon>Pseudomonadota</taxon>
        <taxon>Gammaproteobacteria</taxon>
        <taxon>Alteromonadales</taxon>
        <taxon>Shewanellaceae</taxon>
        <taxon>Parashewanella</taxon>
    </lineage>
</organism>
<dbReference type="PANTHER" id="PTHR24198">
    <property type="entry name" value="ANKYRIN REPEAT AND PROTEIN KINASE DOMAIN-CONTAINING PROTEIN"/>
    <property type="match status" value="1"/>
</dbReference>
<protein>
    <submittedName>
        <fullName evidence="4">Ankyrin repeat domain-containing protein</fullName>
    </submittedName>
</protein>
<dbReference type="PROSITE" id="PS50088">
    <property type="entry name" value="ANK_REPEAT"/>
    <property type="match status" value="2"/>
</dbReference>
<evidence type="ECO:0000256" key="2">
    <source>
        <dbReference type="ARBA" id="ARBA00023043"/>
    </source>
</evidence>
<keyword evidence="2 3" id="KW-0040">ANK repeat</keyword>
<comment type="caution">
    <text evidence="4">The sequence shown here is derived from an EMBL/GenBank/DDBJ whole genome shotgun (WGS) entry which is preliminary data.</text>
</comment>
<proteinExistence type="predicted"/>
<dbReference type="InterPro" id="IPR002110">
    <property type="entry name" value="Ankyrin_rpt"/>
</dbReference>
<reference evidence="4 5" key="1">
    <citation type="submission" date="2018-09" db="EMBL/GenBank/DDBJ databases">
        <title>Phylogeny of the Shewanellaceae, and recommendation for two new genera, Pseudoshewanella and Parashewanella.</title>
        <authorList>
            <person name="Wang G."/>
        </authorList>
    </citation>
    <scope>NUCLEOTIDE SEQUENCE [LARGE SCALE GENOMIC DNA]</scope>
    <source>
        <strain evidence="4 5">KCTC 22492</strain>
    </source>
</reference>
<feature type="repeat" description="ANK" evidence="3">
    <location>
        <begin position="709"/>
        <end position="730"/>
    </location>
</feature>
<dbReference type="OrthoDB" id="5630385at2"/>
<evidence type="ECO:0000313" key="5">
    <source>
        <dbReference type="Proteomes" id="UP000273022"/>
    </source>
</evidence>
<name>A0A3A6U0U5_9GAMM</name>
<dbReference type="PANTHER" id="PTHR24198:SF165">
    <property type="entry name" value="ANKYRIN REPEAT-CONTAINING PROTEIN-RELATED"/>
    <property type="match status" value="1"/>
</dbReference>
<evidence type="ECO:0000313" key="4">
    <source>
        <dbReference type="EMBL" id="RJY18967.1"/>
    </source>
</evidence>
<evidence type="ECO:0000256" key="1">
    <source>
        <dbReference type="ARBA" id="ARBA00022737"/>
    </source>
</evidence>